<organism evidence="1">
    <name type="scientific">marine metagenome</name>
    <dbReference type="NCBI Taxonomy" id="408172"/>
    <lineage>
        <taxon>unclassified sequences</taxon>
        <taxon>metagenomes</taxon>
        <taxon>ecological metagenomes</taxon>
    </lineage>
</organism>
<sequence length="259" mass="27649">MNLTTEDSNNLREAKEILESPGLVIKLTNLIGKPIEKGFDLLPDNWSERISMATQGALQQSLKFAVNSLGESRSFAPSDFGHKIAVMVSGAAGGAFGLAGLTVELPVSTTIMLRSIGAIAQSEGENLKESDAKLECIRVFALGGTTKEDDAAESAYFATRMALAKTVSEAAKHIASQGIGKEAAPVLLKLIEQIATRFGIQVSQKMAAQAVPVIGAAGGALINTLFMDHFQDMAHGHFTVRRLERKYGEEVVKLAYEQA</sequence>
<dbReference type="PANTHER" id="PTHR41260">
    <property type="entry name" value="PROTEIN ECSC"/>
    <property type="match status" value="1"/>
</dbReference>
<proteinExistence type="predicted"/>
<dbReference type="InterPro" id="IPR024787">
    <property type="entry name" value="EcsC"/>
</dbReference>
<protein>
    <recommendedName>
        <fullName evidence="2">Peptidase</fullName>
    </recommendedName>
</protein>
<dbReference type="AlphaFoldDB" id="A0A382EPP2"/>
<evidence type="ECO:0008006" key="2">
    <source>
        <dbReference type="Google" id="ProtNLM"/>
    </source>
</evidence>
<evidence type="ECO:0000313" key="1">
    <source>
        <dbReference type="EMBL" id="SVB52124.1"/>
    </source>
</evidence>
<name>A0A382EPP2_9ZZZZ</name>
<dbReference type="Pfam" id="PF12787">
    <property type="entry name" value="EcsC"/>
    <property type="match status" value="1"/>
</dbReference>
<gene>
    <name evidence="1" type="ORF">METZ01_LOCUS204978</name>
</gene>
<reference evidence="1" key="1">
    <citation type="submission" date="2018-05" db="EMBL/GenBank/DDBJ databases">
        <authorList>
            <person name="Lanie J.A."/>
            <person name="Ng W.-L."/>
            <person name="Kazmierczak K.M."/>
            <person name="Andrzejewski T.M."/>
            <person name="Davidsen T.M."/>
            <person name="Wayne K.J."/>
            <person name="Tettelin H."/>
            <person name="Glass J.I."/>
            <person name="Rusch D."/>
            <person name="Podicherti R."/>
            <person name="Tsui H.-C.T."/>
            <person name="Winkler M.E."/>
        </authorList>
    </citation>
    <scope>NUCLEOTIDE SEQUENCE</scope>
</reference>
<accession>A0A382EPP2</accession>
<dbReference type="PANTHER" id="PTHR41260:SF1">
    <property type="entry name" value="PROTEIN ECSC"/>
    <property type="match status" value="1"/>
</dbReference>
<dbReference type="EMBL" id="UINC01045401">
    <property type="protein sequence ID" value="SVB52124.1"/>
    <property type="molecule type" value="Genomic_DNA"/>
</dbReference>